<evidence type="ECO:0000313" key="1">
    <source>
        <dbReference type="EMBL" id="KAJ3516038.1"/>
    </source>
</evidence>
<name>A0A9W8TFA6_9AGAR</name>
<reference evidence="1" key="1">
    <citation type="submission" date="2022-07" db="EMBL/GenBank/DDBJ databases">
        <title>Genome Sequence of Agrocybe chaxingu.</title>
        <authorList>
            <person name="Buettner E."/>
        </authorList>
    </citation>
    <scope>NUCLEOTIDE SEQUENCE</scope>
    <source>
        <strain evidence="1">MP-N11</strain>
    </source>
</reference>
<dbReference type="EMBL" id="JANKHO010000070">
    <property type="protein sequence ID" value="KAJ3516038.1"/>
    <property type="molecule type" value="Genomic_DNA"/>
</dbReference>
<evidence type="ECO:0000313" key="2">
    <source>
        <dbReference type="Proteomes" id="UP001148786"/>
    </source>
</evidence>
<keyword evidence="2" id="KW-1185">Reference proteome</keyword>
<accession>A0A9W8TFA6</accession>
<protein>
    <submittedName>
        <fullName evidence="1">Uncharacterized protein</fullName>
    </submittedName>
</protein>
<sequence>MILHVFQITCAETDVCPTGRIDNYATALRALEGNREKVENKTRMLPTYRRRCLYEELGTLLLKEDPELLHSFVLRARLIEREIIEPNTSATVFCVVPQAAVIQHVSSCPDIKFLFKKRVDTLDPWLLCERSKTLITSLTARLWTLDILAPLRLELPCLCKQLEEYLRDWCLVEMECEQPRES</sequence>
<comment type="caution">
    <text evidence="1">The sequence shown here is derived from an EMBL/GenBank/DDBJ whole genome shotgun (WGS) entry which is preliminary data.</text>
</comment>
<dbReference type="Proteomes" id="UP001148786">
    <property type="component" value="Unassembled WGS sequence"/>
</dbReference>
<organism evidence="1 2">
    <name type="scientific">Agrocybe chaxingu</name>
    <dbReference type="NCBI Taxonomy" id="84603"/>
    <lineage>
        <taxon>Eukaryota</taxon>
        <taxon>Fungi</taxon>
        <taxon>Dikarya</taxon>
        <taxon>Basidiomycota</taxon>
        <taxon>Agaricomycotina</taxon>
        <taxon>Agaricomycetes</taxon>
        <taxon>Agaricomycetidae</taxon>
        <taxon>Agaricales</taxon>
        <taxon>Agaricineae</taxon>
        <taxon>Strophariaceae</taxon>
        <taxon>Agrocybe</taxon>
    </lineage>
</organism>
<dbReference type="AlphaFoldDB" id="A0A9W8TFA6"/>
<proteinExistence type="predicted"/>
<gene>
    <name evidence="1" type="ORF">NLJ89_g1369</name>
</gene>